<dbReference type="RefSeq" id="XP_067818496.1">
    <property type="nucleotide sequence ID" value="XM_067959031.1"/>
</dbReference>
<dbReference type="InterPro" id="IPR015915">
    <property type="entry name" value="Kelch-typ_b-propeller"/>
</dbReference>
<evidence type="ECO:0000313" key="3">
    <source>
        <dbReference type="EMBL" id="TDH68997.1"/>
    </source>
</evidence>
<comment type="caution">
    <text evidence="3">The sequence shown here is derived from an EMBL/GenBank/DDBJ whole genome shotgun (WGS) entry which is preliminary data.</text>
</comment>
<reference evidence="3 4" key="1">
    <citation type="journal article" date="2021" name="Genome Biol.">
        <title>AFLAP: assembly-free linkage analysis pipeline using k-mers from genome sequencing data.</title>
        <authorList>
            <person name="Fletcher K."/>
            <person name="Zhang L."/>
            <person name="Gil J."/>
            <person name="Han R."/>
            <person name="Cavanaugh K."/>
            <person name="Michelmore R."/>
        </authorList>
    </citation>
    <scope>NUCLEOTIDE SEQUENCE [LARGE SCALE GENOMIC DNA]</scope>
    <source>
        <strain evidence="3 4">SF5</strain>
    </source>
</reference>
<evidence type="ECO:0000313" key="4">
    <source>
        <dbReference type="Proteomes" id="UP000294530"/>
    </source>
</evidence>
<dbReference type="SUPFAM" id="SSF117281">
    <property type="entry name" value="Kelch motif"/>
    <property type="match status" value="1"/>
</dbReference>
<gene>
    <name evidence="3" type="ORF">CCR75_000926</name>
</gene>
<keyword evidence="2" id="KW-0677">Repeat</keyword>
<dbReference type="Proteomes" id="UP000294530">
    <property type="component" value="Unassembled WGS sequence"/>
</dbReference>
<name>A0A976FLI2_BRELC</name>
<sequence length="201" mass="22806">MTRQPSSRAWVSVPCENPSVAPCPRSLHVCAVRKDSLYIFGGYDGSNRINDFYEFNFKRKLWSVVLAIGSAPSPRDRHVSVVYNDSFYVFAGFDGSSRVNDFIEYNFLSQRWSNVVVSAGLPPTARHSHAAVVYDTNTWSIVAPIGRVPRPRYGLLVIENVTRKKQLTIAYMIRYRSSLVIRECGQYLQSEALHPLRVIAM</sequence>
<protein>
    <submittedName>
        <fullName evidence="3">Uncharacterized protein</fullName>
    </submittedName>
</protein>
<dbReference type="OrthoDB" id="10251809at2759"/>
<dbReference type="AlphaFoldDB" id="A0A976FLI2"/>
<dbReference type="Pfam" id="PF24681">
    <property type="entry name" value="Kelch_KLHDC2_KLHL20_DRC7"/>
    <property type="match status" value="1"/>
</dbReference>
<keyword evidence="1" id="KW-0880">Kelch repeat</keyword>
<proteinExistence type="predicted"/>
<accession>A0A976FLI2</accession>
<dbReference type="PANTHER" id="PTHR46093:SF18">
    <property type="entry name" value="FIBRONECTIN TYPE-III DOMAIN-CONTAINING PROTEIN"/>
    <property type="match status" value="1"/>
</dbReference>
<dbReference type="KEGG" id="blac:94344702"/>
<dbReference type="GeneID" id="94344702"/>
<dbReference type="PANTHER" id="PTHR46093">
    <property type="entry name" value="ACYL-COA-BINDING DOMAIN-CONTAINING PROTEIN 5"/>
    <property type="match status" value="1"/>
</dbReference>
<dbReference type="EMBL" id="SHOA02000016">
    <property type="protein sequence ID" value="TDH68997.1"/>
    <property type="molecule type" value="Genomic_DNA"/>
</dbReference>
<evidence type="ECO:0000256" key="1">
    <source>
        <dbReference type="ARBA" id="ARBA00022441"/>
    </source>
</evidence>
<dbReference type="Gene3D" id="2.120.10.80">
    <property type="entry name" value="Kelch-type beta propeller"/>
    <property type="match status" value="1"/>
</dbReference>
<evidence type="ECO:0000256" key="2">
    <source>
        <dbReference type="ARBA" id="ARBA00022737"/>
    </source>
</evidence>
<organism evidence="3 4">
    <name type="scientific">Bremia lactucae</name>
    <name type="common">Lettuce downy mildew</name>
    <dbReference type="NCBI Taxonomy" id="4779"/>
    <lineage>
        <taxon>Eukaryota</taxon>
        <taxon>Sar</taxon>
        <taxon>Stramenopiles</taxon>
        <taxon>Oomycota</taxon>
        <taxon>Peronosporomycetes</taxon>
        <taxon>Peronosporales</taxon>
        <taxon>Peronosporaceae</taxon>
        <taxon>Bremia</taxon>
    </lineage>
</organism>
<keyword evidence="4" id="KW-1185">Reference proteome</keyword>